<feature type="compositionally biased region" description="Polar residues" evidence="1">
    <location>
        <begin position="110"/>
        <end position="124"/>
    </location>
</feature>
<feature type="chain" id="PRO_5047189826" description="PBCV-specific basic adaptor domain-containing protein" evidence="2">
    <location>
        <begin position="21"/>
        <end position="146"/>
    </location>
</feature>
<dbReference type="EMBL" id="WAEL01000001">
    <property type="protein sequence ID" value="NID08835.1"/>
    <property type="molecule type" value="Genomic_DNA"/>
</dbReference>
<evidence type="ECO:0000256" key="1">
    <source>
        <dbReference type="SAM" id="MobiDB-lite"/>
    </source>
</evidence>
<keyword evidence="2" id="KW-0732">Signal</keyword>
<evidence type="ECO:0000259" key="3">
    <source>
        <dbReference type="Pfam" id="PF08789"/>
    </source>
</evidence>
<feature type="region of interest" description="Disordered" evidence="1">
    <location>
        <begin position="27"/>
        <end position="146"/>
    </location>
</feature>
<feature type="compositionally biased region" description="Polar residues" evidence="1">
    <location>
        <begin position="79"/>
        <end position="103"/>
    </location>
</feature>
<gene>
    <name evidence="4" type="ORF">F7231_01500</name>
</gene>
<comment type="caution">
    <text evidence="4">The sequence shown here is derived from an EMBL/GenBank/DDBJ whole genome shotgun (WGS) entry which is preliminary data.</text>
</comment>
<dbReference type="Pfam" id="PF08789">
    <property type="entry name" value="PBCV_basic_adap"/>
    <property type="match status" value="1"/>
</dbReference>
<keyword evidence="5" id="KW-1185">Reference proteome</keyword>
<evidence type="ECO:0000313" key="5">
    <source>
        <dbReference type="Proteomes" id="UP000606008"/>
    </source>
</evidence>
<proteinExistence type="predicted"/>
<name>A0ABX0QCA6_9BACT</name>
<dbReference type="Proteomes" id="UP000606008">
    <property type="component" value="Unassembled WGS sequence"/>
</dbReference>
<evidence type="ECO:0000256" key="2">
    <source>
        <dbReference type="SAM" id="SignalP"/>
    </source>
</evidence>
<protein>
    <recommendedName>
        <fullName evidence="3">PBCV-specific basic adaptor domain-containing protein</fullName>
    </recommendedName>
</protein>
<organism evidence="4 5">
    <name type="scientific">Fibrivirga algicola</name>
    <dbReference type="NCBI Taxonomy" id="2950420"/>
    <lineage>
        <taxon>Bacteria</taxon>
        <taxon>Pseudomonadati</taxon>
        <taxon>Bacteroidota</taxon>
        <taxon>Cytophagia</taxon>
        <taxon>Cytophagales</taxon>
        <taxon>Spirosomataceae</taxon>
        <taxon>Fibrivirga</taxon>
    </lineage>
</organism>
<evidence type="ECO:0000313" key="4">
    <source>
        <dbReference type="EMBL" id="NID08835.1"/>
    </source>
</evidence>
<feature type="signal peptide" evidence="2">
    <location>
        <begin position="1"/>
        <end position="20"/>
    </location>
</feature>
<accession>A0ABX0QCA6</accession>
<feature type="compositionally biased region" description="Low complexity" evidence="1">
    <location>
        <begin position="27"/>
        <end position="60"/>
    </location>
</feature>
<feature type="compositionally biased region" description="Polar residues" evidence="1">
    <location>
        <begin position="61"/>
        <end position="71"/>
    </location>
</feature>
<reference evidence="5" key="2">
    <citation type="submission" date="2023-07" db="EMBL/GenBank/DDBJ databases">
        <authorList>
            <person name="Jung D.-H."/>
        </authorList>
    </citation>
    <scope>NUCLEOTIDE SEQUENCE [LARGE SCALE GENOMIC DNA]</scope>
    <source>
        <strain evidence="5">JA-25</strain>
    </source>
</reference>
<sequence length="146" mass="16068">MKKGIFTLAIAMLTGFASFAQSYYSTPTTQPSTYSTPTYSTGSSLNSYSTPSTTNSNTRYQQGYTRSNGTYVQPHVKTEANSTNLDNFSTQGNTNPYTQQQGTRARDYSPESSNYGQGRQIQTGSRGGQYYINSNGNKTYVPKSPY</sequence>
<dbReference type="InterPro" id="IPR014897">
    <property type="entry name" value="PBCV_basic_adap"/>
</dbReference>
<reference evidence="5" key="1">
    <citation type="submission" date="2019-09" db="EMBL/GenBank/DDBJ databases">
        <authorList>
            <person name="Jung D.-H."/>
        </authorList>
    </citation>
    <scope>NUCLEOTIDE SEQUENCE [LARGE SCALE GENOMIC DNA]</scope>
    <source>
        <strain evidence="5">JA-25</strain>
    </source>
</reference>
<feature type="domain" description="PBCV-specific basic adaptor" evidence="3">
    <location>
        <begin position="118"/>
        <end position="143"/>
    </location>
</feature>